<sequence>MKMKEPKDEIRSRRRPKVNVLLVAAALLVPFTLFMWRIFGTKETPQQEGAAGINFSVPEGREQQIESSKQKVVAKVRTEALQAQRLLTLGEESFSLLDDRTEQPPSRQNPMQEADEANRALQRQLAQTYAPRTSEREVEHLRRQVEELSARLDASPPAASADPLELAERQYQLAQKYLGGGTPHIDTVPAERGRLCVLRPVPDRALTASTLGAAADSAQERNTGFLTAEGEKIPEHNTAVCACIAQTQTVRSGEMVRLRLLEEAAVDGVRLPRGTSLYGEASLDGVRLRIVVRSIRYQGRIFPLEAAAYDLDGQPGLNIPDSRERRAVKEALADIGQQTGTSIDISRNAGQQVLADISRTALRATTRYAAEKLKEVKITLKADHRIYLLSKE</sequence>
<name>A0A1Q6F2F7_9BACT</name>
<evidence type="ECO:0000259" key="3">
    <source>
        <dbReference type="Pfam" id="PF12508"/>
    </source>
</evidence>
<organism evidence="4 5">
    <name type="scientific">Alistipes putredinis</name>
    <dbReference type="NCBI Taxonomy" id="28117"/>
    <lineage>
        <taxon>Bacteria</taxon>
        <taxon>Pseudomonadati</taxon>
        <taxon>Bacteroidota</taxon>
        <taxon>Bacteroidia</taxon>
        <taxon>Bacteroidales</taxon>
        <taxon>Rikenellaceae</taxon>
        <taxon>Alistipes</taxon>
    </lineage>
</organism>
<evidence type="ECO:0000313" key="4">
    <source>
        <dbReference type="EMBL" id="OKY93037.1"/>
    </source>
</evidence>
<reference evidence="4 5" key="1">
    <citation type="journal article" date="2016" name="Nat. Biotechnol.">
        <title>Measurement of bacterial replication rates in microbial communities.</title>
        <authorList>
            <person name="Brown C.T."/>
            <person name="Olm M.R."/>
            <person name="Thomas B.C."/>
            <person name="Banfield J.F."/>
        </authorList>
    </citation>
    <scope>NUCLEOTIDE SEQUENCE [LARGE SCALE GENOMIC DNA]</scope>
    <source>
        <strain evidence="4">CAG:67_53_122</strain>
    </source>
</reference>
<proteinExistence type="predicted"/>
<dbReference type="EMBL" id="MNQH01000047">
    <property type="protein sequence ID" value="OKY93037.1"/>
    <property type="molecule type" value="Genomic_DNA"/>
</dbReference>
<feature type="region of interest" description="Disordered" evidence="1">
    <location>
        <begin position="95"/>
        <end position="120"/>
    </location>
</feature>
<evidence type="ECO:0000256" key="2">
    <source>
        <dbReference type="SAM" id="Phobius"/>
    </source>
</evidence>
<keyword evidence="2" id="KW-0472">Membrane</keyword>
<accession>A0A1Q6F2F7</accession>
<feature type="domain" description="Conjugative transposon TraM C-terminal" evidence="3">
    <location>
        <begin position="241"/>
        <end position="388"/>
    </location>
</feature>
<dbReference type="InterPro" id="IPR022187">
    <property type="entry name" value="Conjug_transposon_TraM"/>
</dbReference>
<dbReference type="NCBIfam" id="TIGR03779">
    <property type="entry name" value="Bac_Flav_CT_M"/>
    <property type="match status" value="1"/>
</dbReference>
<evidence type="ECO:0000313" key="5">
    <source>
        <dbReference type="Proteomes" id="UP000187417"/>
    </source>
</evidence>
<dbReference type="InterPro" id="IPR055407">
    <property type="entry name" value="TraM_C"/>
</dbReference>
<dbReference type="Pfam" id="PF12508">
    <property type="entry name" value="Transposon_TraM"/>
    <property type="match status" value="1"/>
</dbReference>
<dbReference type="AlphaFoldDB" id="A0A1Q6F2F7"/>
<evidence type="ECO:0000256" key="1">
    <source>
        <dbReference type="SAM" id="MobiDB-lite"/>
    </source>
</evidence>
<feature type="transmembrane region" description="Helical" evidence="2">
    <location>
        <begin position="20"/>
        <end position="39"/>
    </location>
</feature>
<gene>
    <name evidence="4" type="ORF">BHV66_10375</name>
</gene>
<dbReference type="STRING" id="28117.BHV66_10375"/>
<protein>
    <submittedName>
        <fullName evidence="4">Conjugative transposon protein TraM</fullName>
    </submittedName>
</protein>
<comment type="caution">
    <text evidence="4">The sequence shown here is derived from an EMBL/GenBank/DDBJ whole genome shotgun (WGS) entry which is preliminary data.</text>
</comment>
<dbReference type="Proteomes" id="UP000187417">
    <property type="component" value="Unassembled WGS sequence"/>
</dbReference>
<keyword evidence="2" id="KW-1133">Transmembrane helix</keyword>
<keyword evidence="2" id="KW-0812">Transmembrane</keyword>